<keyword evidence="3" id="KW-0436">Ligase</keyword>
<feature type="compositionally biased region" description="Low complexity" evidence="1">
    <location>
        <begin position="9"/>
        <end position="33"/>
    </location>
</feature>
<feature type="domain" description="Carrier" evidence="2">
    <location>
        <begin position="34"/>
        <end position="110"/>
    </location>
</feature>
<dbReference type="Gene3D" id="1.10.1200.10">
    <property type="entry name" value="ACP-like"/>
    <property type="match status" value="1"/>
</dbReference>
<evidence type="ECO:0000313" key="3">
    <source>
        <dbReference type="EMBL" id="AWT25405.1"/>
    </source>
</evidence>
<feature type="region of interest" description="Disordered" evidence="1">
    <location>
        <begin position="1"/>
        <end position="33"/>
    </location>
</feature>
<dbReference type="InterPro" id="IPR036736">
    <property type="entry name" value="ACP-like_sf"/>
</dbReference>
<protein>
    <submittedName>
        <fullName evidence="3">Phenyloxazoline synthase MbtB</fullName>
        <ecNumber evidence="3">6.3.2.-</ecNumber>
    </submittedName>
</protein>
<keyword evidence="4" id="KW-1185">Reference proteome</keyword>
<dbReference type="EMBL" id="CP024988">
    <property type="protein sequence ID" value="AWT25405.1"/>
    <property type="molecule type" value="Genomic_DNA"/>
</dbReference>
<dbReference type="SUPFAM" id="SSF47336">
    <property type="entry name" value="ACP-like"/>
    <property type="match status" value="1"/>
</dbReference>
<evidence type="ECO:0000313" key="4">
    <source>
        <dbReference type="Proteomes" id="UP000247696"/>
    </source>
</evidence>
<dbReference type="AlphaFoldDB" id="A0A2Z3YLV0"/>
<organism evidence="3 4">
    <name type="scientific">Corynebacterium provencense</name>
    <dbReference type="NCBI Taxonomy" id="1737425"/>
    <lineage>
        <taxon>Bacteria</taxon>
        <taxon>Bacillati</taxon>
        <taxon>Actinomycetota</taxon>
        <taxon>Actinomycetes</taxon>
        <taxon>Mycobacteriales</taxon>
        <taxon>Corynebacteriaceae</taxon>
        <taxon>Corynebacterium</taxon>
    </lineage>
</organism>
<name>A0A2Z3YLV0_9CORY</name>
<gene>
    <name evidence="3" type="primary">mbtB</name>
    <name evidence="3" type="ORF">Csp1_05930</name>
</gene>
<accession>A0A2Z3YLV0</accession>
<dbReference type="STRING" id="1737425.GCA_900049755_00781"/>
<proteinExistence type="predicted"/>
<dbReference type="Proteomes" id="UP000247696">
    <property type="component" value="Chromosome"/>
</dbReference>
<reference evidence="4" key="1">
    <citation type="submission" date="2017-11" db="EMBL/GenBank/DDBJ databases">
        <title>Otitis media/interna in a cat caused by the recently described species Corynebacterium provencense.</title>
        <authorList>
            <person name="Kittl S."/>
            <person name="Brodard I."/>
            <person name="Rychener L."/>
            <person name="Jores J."/>
            <person name="Roosje P."/>
            <person name="Gobeli Brawand S."/>
        </authorList>
    </citation>
    <scope>NUCLEOTIDE SEQUENCE [LARGE SCALE GENOMIC DNA]</scope>
    <source>
        <strain evidence="4">17KM38</strain>
    </source>
</reference>
<dbReference type="KEGG" id="cpre:Csp1_05930"/>
<evidence type="ECO:0000259" key="2">
    <source>
        <dbReference type="PROSITE" id="PS50075"/>
    </source>
</evidence>
<dbReference type="EC" id="6.3.2.-" evidence="3"/>
<sequence>MSEQDDRTVGTVGTTGDAGGAVPAGAGTPGAGPAELDAVMDRLTAKVAGLMNIGVSEIDPEEELMDQGLDSVRLVEVVSFLREQGYRADFADLAEDSSLSAWRELLEDLGEDLGD</sequence>
<dbReference type="InterPro" id="IPR009081">
    <property type="entry name" value="PP-bd_ACP"/>
</dbReference>
<dbReference type="RefSeq" id="WP_162620200.1">
    <property type="nucleotide sequence ID" value="NZ_CP024988.1"/>
</dbReference>
<dbReference type="GO" id="GO:0016874">
    <property type="term" value="F:ligase activity"/>
    <property type="evidence" value="ECO:0007669"/>
    <property type="project" value="UniProtKB-KW"/>
</dbReference>
<dbReference type="PROSITE" id="PS50075">
    <property type="entry name" value="CARRIER"/>
    <property type="match status" value="1"/>
</dbReference>
<dbReference type="Pfam" id="PF00550">
    <property type="entry name" value="PP-binding"/>
    <property type="match status" value="1"/>
</dbReference>
<evidence type="ECO:0000256" key="1">
    <source>
        <dbReference type="SAM" id="MobiDB-lite"/>
    </source>
</evidence>